<evidence type="ECO:0000313" key="3">
    <source>
        <dbReference type="EMBL" id="TNN79408.1"/>
    </source>
</evidence>
<dbReference type="Proteomes" id="UP000314294">
    <property type="component" value="Unassembled WGS sequence"/>
</dbReference>
<evidence type="ECO:0000256" key="1">
    <source>
        <dbReference type="SAM" id="MobiDB-lite"/>
    </source>
</evidence>
<name>A0A4Z2IP21_9TELE</name>
<feature type="region of interest" description="Disordered" evidence="1">
    <location>
        <begin position="112"/>
        <end position="163"/>
    </location>
</feature>
<gene>
    <name evidence="3" type="ORF">EYF80_010432</name>
</gene>
<dbReference type="EMBL" id="SRLO01000065">
    <property type="protein sequence ID" value="TNN79408.1"/>
    <property type="molecule type" value="Genomic_DNA"/>
</dbReference>
<evidence type="ECO:0000313" key="4">
    <source>
        <dbReference type="Proteomes" id="UP000314294"/>
    </source>
</evidence>
<keyword evidence="4" id="KW-1185">Reference proteome</keyword>
<protein>
    <submittedName>
        <fullName evidence="3">Uncharacterized protein</fullName>
    </submittedName>
</protein>
<comment type="caution">
    <text evidence="3">The sequence shown here is derived from an EMBL/GenBank/DDBJ whole genome shotgun (WGS) entry which is preliminary data.</text>
</comment>
<feature type="chain" id="PRO_5021214455" evidence="2">
    <location>
        <begin position="22"/>
        <end position="316"/>
    </location>
</feature>
<keyword evidence="2" id="KW-0732">Signal</keyword>
<feature type="signal peptide" evidence="2">
    <location>
        <begin position="1"/>
        <end position="21"/>
    </location>
</feature>
<organism evidence="3 4">
    <name type="scientific">Liparis tanakae</name>
    <name type="common">Tanaka's snailfish</name>
    <dbReference type="NCBI Taxonomy" id="230148"/>
    <lineage>
        <taxon>Eukaryota</taxon>
        <taxon>Metazoa</taxon>
        <taxon>Chordata</taxon>
        <taxon>Craniata</taxon>
        <taxon>Vertebrata</taxon>
        <taxon>Euteleostomi</taxon>
        <taxon>Actinopterygii</taxon>
        <taxon>Neopterygii</taxon>
        <taxon>Teleostei</taxon>
        <taxon>Neoteleostei</taxon>
        <taxon>Acanthomorphata</taxon>
        <taxon>Eupercaria</taxon>
        <taxon>Perciformes</taxon>
        <taxon>Cottioidei</taxon>
        <taxon>Cottales</taxon>
        <taxon>Liparidae</taxon>
        <taxon>Liparis</taxon>
    </lineage>
</organism>
<proteinExistence type="predicted"/>
<accession>A0A4Z2IP21</accession>
<evidence type="ECO:0000256" key="2">
    <source>
        <dbReference type="SAM" id="SignalP"/>
    </source>
</evidence>
<feature type="region of interest" description="Disordered" evidence="1">
    <location>
        <begin position="23"/>
        <end position="44"/>
    </location>
</feature>
<dbReference type="AlphaFoldDB" id="A0A4Z2IP21"/>
<reference evidence="3 4" key="1">
    <citation type="submission" date="2019-03" db="EMBL/GenBank/DDBJ databases">
        <title>First draft genome of Liparis tanakae, snailfish: a comprehensive survey of snailfish specific genes.</title>
        <authorList>
            <person name="Kim W."/>
            <person name="Song I."/>
            <person name="Jeong J.-H."/>
            <person name="Kim D."/>
            <person name="Kim S."/>
            <person name="Ryu S."/>
            <person name="Song J.Y."/>
            <person name="Lee S.K."/>
        </authorList>
    </citation>
    <scope>NUCLEOTIDE SEQUENCE [LARGE SCALE GENOMIC DNA]</scope>
    <source>
        <tissue evidence="3">Muscle</tissue>
    </source>
</reference>
<sequence length="316" mass="34741">MWLLPAMWLGLCTLLAGPADRAGPPLQDLSRSRRPRESRQRSGLFPRLTRHRLGLLASAGPCLSEAASSSLSMLRLNSCSFSDDAFVELYETFNSNGPPELDTFVDRLQFKASQQTSEARQDPARPQPGRAACLRAGLPPGAPGPGTVRRHQENNYADGGESSEGGTLLWFLRCTAGRSVLVIRDQSLARCRRSIAEGLAVCEFLLHSVQVASQPPLCCMSVCLQAPPRWGKKREVFSALNERQINVNSLWAQPQEGITSLFGHRAFMLEIRVLKIRSCSSCHRLHALVRPSLSTTSKSWSSEKISVSGGRICRSE</sequence>